<dbReference type="Gene3D" id="3.40.50.150">
    <property type="entry name" value="Vaccinia Virus protein VP39"/>
    <property type="match status" value="1"/>
</dbReference>
<evidence type="ECO:0000256" key="12">
    <source>
        <dbReference type="ARBA" id="ARBA00048418"/>
    </source>
</evidence>
<dbReference type="GO" id="GO:0031047">
    <property type="term" value="P:regulatory ncRNA-mediated gene silencing"/>
    <property type="evidence" value="ECO:0007669"/>
    <property type="project" value="UniProtKB-KW"/>
</dbReference>
<dbReference type="GO" id="GO:0046872">
    <property type="term" value="F:metal ion binding"/>
    <property type="evidence" value="ECO:0007669"/>
    <property type="project" value="UniProtKB-KW"/>
</dbReference>
<dbReference type="SUPFAM" id="SSF81301">
    <property type="entry name" value="Nucleotidyltransferase"/>
    <property type="match status" value="1"/>
</dbReference>
<keyword evidence="4 14" id="KW-0489">Methyltransferase</keyword>
<dbReference type="GO" id="GO:0001510">
    <property type="term" value="P:RNA methylation"/>
    <property type="evidence" value="ECO:0007669"/>
    <property type="project" value="InterPro"/>
</dbReference>
<dbReference type="Pfam" id="PF13649">
    <property type="entry name" value="Methyltransf_25"/>
    <property type="match status" value="1"/>
</dbReference>
<comment type="similarity">
    <text evidence="2">Belongs to the methyltransferase superfamily. HEN1 family.</text>
</comment>
<evidence type="ECO:0000256" key="10">
    <source>
        <dbReference type="ARBA" id="ARBA00023158"/>
    </source>
</evidence>
<organism evidence="14 15">
    <name type="scientific">Asanoa ishikariensis</name>
    <dbReference type="NCBI Taxonomy" id="137265"/>
    <lineage>
        <taxon>Bacteria</taxon>
        <taxon>Bacillati</taxon>
        <taxon>Actinomycetota</taxon>
        <taxon>Actinomycetes</taxon>
        <taxon>Micromonosporales</taxon>
        <taxon>Micromonosporaceae</taxon>
        <taxon>Asanoa</taxon>
    </lineage>
</organism>
<evidence type="ECO:0000259" key="13">
    <source>
        <dbReference type="Pfam" id="PF13649"/>
    </source>
</evidence>
<keyword evidence="5 14" id="KW-0808">Transferase</keyword>
<evidence type="ECO:0000256" key="1">
    <source>
        <dbReference type="ARBA" id="ARBA00001946"/>
    </source>
</evidence>
<dbReference type="EC" id="2.1.1.386" evidence="11"/>
<evidence type="ECO:0000256" key="6">
    <source>
        <dbReference type="ARBA" id="ARBA00022691"/>
    </source>
</evidence>
<dbReference type="Proteomes" id="UP000199632">
    <property type="component" value="Unassembled WGS sequence"/>
</dbReference>
<comment type="cofactor">
    <cofactor evidence="1">
        <name>Mg(2+)</name>
        <dbReference type="ChEBI" id="CHEBI:18420"/>
    </cofactor>
</comment>
<evidence type="ECO:0000256" key="7">
    <source>
        <dbReference type="ARBA" id="ARBA00022723"/>
    </source>
</evidence>
<proteinExistence type="inferred from homology"/>
<dbReference type="PANTHER" id="PTHR21404:SF3">
    <property type="entry name" value="SMALL RNA 2'-O-METHYLTRANSFERASE"/>
    <property type="match status" value="1"/>
</dbReference>
<dbReference type="AlphaFoldDB" id="A0A1H3UA95"/>
<gene>
    <name evidence="14" type="ORF">SAMN05421684_6853</name>
</gene>
<dbReference type="InterPro" id="IPR029063">
    <property type="entry name" value="SAM-dependent_MTases_sf"/>
</dbReference>
<keyword evidence="6" id="KW-0949">S-adenosyl-L-methionine</keyword>
<comment type="catalytic activity">
    <reaction evidence="12">
        <text>small RNA 3'-end nucleotide + S-adenosyl-L-methionine = small RNA 3'-end 2'-O-methylnucleotide + S-adenosyl-L-homocysteine + H(+)</text>
        <dbReference type="Rhea" id="RHEA:37887"/>
        <dbReference type="Rhea" id="RHEA-COMP:10415"/>
        <dbReference type="Rhea" id="RHEA-COMP:10416"/>
        <dbReference type="ChEBI" id="CHEBI:15378"/>
        <dbReference type="ChEBI" id="CHEBI:57856"/>
        <dbReference type="ChEBI" id="CHEBI:59789"/>
        <dbReference type="ChEBI" id="CHEBI:74896"/>
        <dbReference type="ChEBI" id="CHEBI:74898"/>
        <dbReference type="EC" id="2.1.1.386"/>
    </reaction>
</comment>
<evidence type="ECO:0000313" key="15">
    <source>
        <dbReference type="Proteomes" id="UP000199632"/>
    </source>
</evidence>
<dbReference type="PANTHER" id="PTHR21404">
    <property type="entry name" value="HEN1"/>
    <property type="match status" value="1"/>
</dbReference>
<sequence>MTSPLANARRGAQALYRLGARRVWICGSIARAGQWDERSDVDFAVEGLPPHRLTEAQGALARLSGRHVDVVPLEQAAAGLRAAILAGRILVDPDGRVHGAAAAPLTARLAGPVSAPGPWHERRLAAVASVLTEAGARRVVDFGCGTGRLVESLARAGIERLTAVDRDADTLARARARVERTLPPATCRRITWRHAAVSVWDDALAGHDAAVAVEVVEHLDPADLDGFVTVVFARLRPAVVVLTTPNSEYNALLKTVDLRHPEHRFEWTRAQFRAWSDHVGSTHGYAVRVRPLGRAYPGYGSVTQLAVFTA</sequence>
<dbReference type="InterPro" id="IPR041698">
    <property type="entry name" value="Methyltransf_25"/>
</dbReference>
<protein>
    <recommendedName>
        <fullName evidence="3">Small RNA 2'-O-methyltransferase</fullName>
        <ecNumber evidence="11">2.1.1.386</ecNumber>
    </recommendedName>
</protein>
<evidence type="ECO:0000256" key="5">
    <source>
        <dbReference type="ARBA" id="ARBA00022679"/>
    </source>
</evidence>
<evidence type="ECO:0000256" key="9">
    <source>
        <dbReference type="ARBA" id="ARBA00022884"/>
    </source>
</evidence>
<accession>A0A1H3UA95</accession>
<evidence type="ECO:0000256" key="11">
    <source>
        <dbReference type="ARBA" id="ARBA00035025"/>
    </source>
</evidence>
<dbReference type="STRING" id="137265.SAMN05421684_6853"/>
<dbReference type="EMBL" id="FNQB01000004">
    <property type="protein sequence ID" value="SDZ59324.1"/>
    <property type="molecule type" value="Genomic_DNA"/>
</dbReference>
<dbReference type="InterPro" id="IPR043519">
    <property type="entry name" value="NT_sf"/>
</dbReference>
<dbReference type="InterPro" id="IPR026610">
    <property type="entry name" value="Hen1"/>
</dbReference>
<keyword evidence="7" id="KW-0479">Metal-binding</keyword>
<keyword evidence="10" id="KW-0943">RNA-mediated gene silencing</keyword>
<keyword evidence="8" id="KW-0460">Magnesium</keyword>
<dbReference type="SUPFAM" id="SSF53335">
    <property type="entry name" value="S-adenosyl-L-methionine-dependent methyltransferases"/>
    <property type="match status" value="1"/>
</dbReference>
<evidence type="ECO:0000256" key="3">
    <source>
        <dbReference type="ARBA" id="ARBA00021330"/>
    </source>
</evidence>
<evidence type="ECO:0000313" key="14">
    <source>
        <dbReference type="EMBL" id="SDZ59324.1"/>
    </source>
</evidence>
<feature type="domain" description="Methyltransferase" evidence="13">
    <location>
        <begin position="139"/>
        <end position="237"/>
    </location>
</feature>
<evidence type="ECO:0000256" key="4">
    <source>
        <dbReference type="ARBA" id="ARBA00022603"/>
    </source>
</evidence>
<evidence type="ECO:0000256" key="8">
    <source>
        <dbReference type="ARBA" id="ARBA00022842"/>
    </source>
</evidence>
<dbReference type="OrthoDB" id="626362at2"/>
<name>A0A1H3UA95_9ACTN</name>
<evidence type="ECO:0000256" key="2">
    <source>
        <dbReference type="ARBA" id="ARBA00009026"/>
    </source>
</evidence>
<keyword evidence="9" id="KW-0694">RNA-binding</keyword>
<keyword evidence="15" id="KW-1185">Reference proteome</keyword>
<reference evidence="15" key="1">
    <citation type="submission" date="2016-10" db="EMBL/GenBank/DDBJ databases">
        <authorList>
            <person name="Varghese N."/>
            <person name="Submissions S."/>
        </authorList>
    </citation>
    <scope>NUCLEOTIDE SEQUENCE [LARGE SCALE GENOMIC DNA]</scope>
    <source>
        <strain evidence="15">DSM 44718</strain>
    </source>
</reference>
<dbReference type="Gene3D" id="3.30.460.10">
    <property type="entry name" value="Beta Polymerase, domain 2"/>
    <property type="match status" value="1"/>
</dbReference>
<dbReference type="CDD" id="cd02440">
    <property type="entry name" value="AdoMet_MTases"/>
    <property type="match status" value="1"/>
</dbReference>
<dbReference type="GO" id="GO:0003723">
    <property type="term" value="F:RNA binding"/>
    <property type="evidence" value="ECO:0007669"/>
    <property type="project" value="UniProtKB-KW"/>
</dbReference>
<dbReference type="GO" id="GO:0090486">
    <property type="term" value="F:small RNA 2'-O-methyltransferase activity"/>
    <property type="evidence" value="ECO:0007669"/>
    <property type="project" value="UniProtKB-EC"/>
</dbReference>
<dbReference type="RefSeq" id="WP_143050002.1">
    <property type="nucleotide sequence ID" value="NZ_BOND01000006.1"/>
</dbReference>